<keyword evidence="3" id="KW-1185">Reference proteome</keyword>
<evidence type="ECO:0000313" key="2">
    <source>
        <dbReference type="EMBL" id="OCK78868.1"/>
    </source>
</evidence>
<accession>A0A8E2E861</accession>
<feature type="region of interest" description="Disordered" evidence="1">
    <location>
        <begin position="82"/>
        <end position="102"/>
    </location>
</feature>
<evidence type="ECO:0000256" key="1">
    <source>
        <dbReference type="SAM" id="MobiDB-lite"/>
    </source>
</evidence>
<dbReference type="Proteomes" id="UP000250266">
    <property type="component" value="Unassembled WGS sequence"/>
</dbReference>
<sequence>MCKQPWKRFSCKHRVASGPIEICDTAQADTAARRTHGFSIDIEDAPDRLCPSCSGLPQNFYDEATVACAALAAQAPEGVNRIGTNQNPDNHPPAYHEAAPNGDPRYARPLYVGSRPSPGEYWTQDEAITTTGLPPGAIPVDPQSAGAPWYPNSITYVMPYRWDSPNPSYWCITAYPGPDGQMIHIGSNDRLQRLVKWEPEIGHSST</sequence>
<evidence type="ECO:0000313" key="3">
    <source>
        <dbReference type="Proteomes" id="UP000250266"/>
    </source>
</evidence>
<protein>
    <submittedName>
        <fullName evidence="2">Uncharacterized protein</fullName>
    </submittedName>
</protein>
<dbReference type="EMBL" id="KV745036">
    <property type="protein sequence ID" value="OCK78868.1"/>
    <property type="molecule type" value="Genomic_DNA"/>
</dbReference>
<dbReference type="AlphaFoldDB" id="A0A8E2E861"/>
<gene>
    <name evidence="2" type="ORF">K432DRAFT_444328</name>
</gene>
<proteinExistence type="predicted"/>
<reference evidence="2 3" key="1">
    <citation type="journal article" date="2016" name="Nat. Commun.">
        <title>Ectomycorrhizal ecology is imprinted in the genome of the dominant symbiotic fungus Cenococcum geophilum.</title>
        <authorList>
            <consortium name="DOE Joint Genome Institute"/>
            <person name="Peter M."/>
            <person name="Kohler A."/>
            <person name="Ohm R.A."/>
            <person name="Kuo A."/>
            <person name="Krutzmann J."/>
            <person name="Morin E."/>
            <person name="Arend M."/>
            <person name="Barry K.W."/>
            <person name="Binder M."/>
            <person name="Choi C."/>
            <person name="Clum A."/>
            <person name="Copeland A."/>
            <person name="Grisel N."/>
            <person name="Haridas S."/>
            <person name="Kipfer T."/>
            <person name="LaButti K."/>
            <person name="Lindquist E."/>
            <person name="Lipzen A."/>
            <person name="Maire R."/>
            <person name="Meier B."/>
            <person name="Mihaltcheva S."/>
            <person name="Molinier V."/>
            <person name="Murat C."/>
            <person name="Poggeler S."/>
            <person name="Quandt C.A."/>
            <person name="Sperisen C."/>
            <person name="Tritt A."/>
            <person name="Tisserant E."/>
            <person name="Crous P.W."/>
            <person name="Henrissat B."/>
            <person name="Nehls U."/>
            <person name="Egli S."/>
            <person name="Spatafora J.W."/>
            <person name="Grigoriev I.V."/>
            <person name="Martin F.M."/>
        </authorList>
    </citation>
    <scope>NUCLEOTIDE SEQUENCE [LARGE SCALE GENOMIC DNA]</scope>
    <source>
        <strain evidence="2 3">CBS 459.81</strain>
    </source>
</reference>
<organism evidence="2 3">
    <name type="scientific">Lepidopterella palustris CBS 459.81</name>
    <dbReference type="NCBI Taxonomy" id="1314670"/>
    <lineage>
        <taxon>Eukaryota</taxon>
        <taxon>Fungi</taxon>
        <taxon>Dikarya</taxon>
        <taxon>Ascomycota</taxon>
        <taxon>Pezizomycotina</taxon>
        <taxon>Dothideomycetes</taxon>
        <taxon>Pleosporomycetidae</taxon>
        <taxon>Mytilinidiales</taxon>
        <taxon>Argynnaceae</taxon>
        <taxon>Lepidopterella</taxon>
    </lineage>
</organism>
<name>A0A8E2E861_9PEZI</name>